<evidence type="ECO:0000313" key="1">
    <source>
        <dbReference type="EMBL" id="EAU45110.1"/>
    </source>
</evidence>
<dbReference type="HOGENOM" id="CLU_2357211_0_0_5"/>
<evidence type="ECO:0000313" key="2">
    <source>
        <dbReference type="Proteomes" id="UP000006230"/>
    </source>
</evidence>
<dbReference type="STRING" id="314265.R2601_23026"/>
<reference evidence="1 2" key="1">
    <citation type="journal article" date="2010" name="J. Bacteriol.">
        <title>Genome sequences of Pelagibaca bermudensis HTCC2601T and Maritimibacter alkaliphilus HTCC2654T, the type strains of two marine Roseobacter genera.</title>
        <authorList>
            <person name="Thrash J.C."/>
            <person name="Cho J.C."/>
            <person name="Ferriera S."/>
            <person name="Johnson J."/>
            <person name="Vergin K.L."/>
            <person name="Giovannoni S.J."/>
        </authorList>
    </citation>
    <scope>NUCLEOTIDE SEQUENCE [LARGE SCALE GENOMIC DNA]</scope>
    <source>
        <strain evidence="2">DSM 26914 / JCM 13377 / KCTC 12554 / HTCC2601</strain>
    </source>
</reference>
<dbReference type="OrthoDB" id="7016908at2"/>
<comment type="caution">
    <text evidence="1">The sequence shown here is derived from an EMBL/GenBank/DDBJ whole genome shotgun (WGS) entry which is preliminary data.</text>
</comment>
<gene>
    <name evidence="1" type="ORF">R2601_23026</name>
</gene>
<protein>
    <submittedName>
        <fullName evidence="1">Uncharacterized protein</fullName>
    </submittedName>
</protein>
<dbReference type="AlphaFoldDB" id="Q0FLI8"/>
<dbReference type="RefSeq" id="WP_007799740.1">
    <property type="nucleotide sequence ID" value="NZ_DS022276.1"/>
</dbReference>
<proteinExistence type="predicted"/>
<accession>Q0FLI8</accession>
<sequence length="96" mass="10294">MSTIREKEEAALVAKRGGDNRPLEHMKAAWDGHRSVRVSAGGRDRGLATTAYSYALTDAEKVAAAARISALWNLAAARGWSTHQINQMVAAATESN</sequence>
<dbReference type="EMBL" id="AATQ01000032">
    <property type="protein sequence ID" value="EAU45110.1"/>
    <property type="molecule type" value="Genomic_DNA"/>
</dbReference>
<name>Q0FLI8_SALBH</name>
<organism evidence="1 2">
    <name type="scientific">Salipiger bermudensis (strain DSM 26914 / JCM 13377 / KCTC 12554 / HTCC2601)</name>
    <name type="common">Pelagibaca bermudensis</name>
    <dbReference type="NCBI Taxonomy" id="314265"/>
    <lineage>
        <taxon>Bacteria</taxon>
        <taxon>Pseudomonadati</taxon>
        <taxon>Pseudomonadota</taxon>
        <taxon>Alphaproteobacteria</taxon>
        <taxon>Rhodobacterales</taxon>
        <taxon>Roseobacteraceae</taxon>
        <taxon>Salipiger</taxon>
    </lineage>
</organism>
<dbReference type="Proteomes" id="UP000006230">
    <property type="component" value="Unassembled WGS sequence"/>
</dbReference>
<keyword evidence="2" id="KW-1185">Reference proteome</keyword>